<evidence type="ECO:0000313" key="1">
    <source>
        <dbReference type="EMBL" id="KAJ0112295.1"/>
    </source>
</evidence>
<gene>
    <name evidence="1" type="ORF">Patl1_01500</name>
</gene>
<name>A0ACC1C995_9ROSI</name>
<evidence type="ECO:0000313" key="2">
    <source>
        <dbReference type="Proteomes" id="UP001164250"/>
    </source>
</evidence>
<proteinExistence type="predicted"/>
<accession>A0ACC1C995</accession>
<keyword evidence="2" id="KW-1185">Reference proteome</keyword>
<comment type="caution">
    <text evidence="1">The sequence shown here is derived from an EMBL/GenBank/DDBJ whole genome shotgun (WGS) entry which is preliminary data.</text>
</comment>
<dbReference type="Proteomes" id="UP001164250">
    <property type="component" value="Chromosome 1"/>
</dbReference>
<reference evidence="2" key="1">
    <citation type="journal article" date="2023" name="G3 (Bethesda)">
        <title>Genome assembly and association tests identify interacting loci associated with vigor, precocity, and sex in interspecific pistachio rootstocks.</title>
        <authorList>
            <person name="Palmer W."/>
            <person name="Jacygrad E."/>
            <person name="Sagayaradj S."/>
            <person name="Cavanaugh K."/>
            <person name="Han R."/>
            <person name="Bertier L."/>
            <person name="Beede B."/>
            <person name="Kafkas S."/>
            <person name="Golino D."/>
            <person name="Preece J."/>
            <person name="Michelmore R."/>
        </authorList>
    </citation>
    <scope>NUCLEOTIDE SEQUENCE [LARGE SCALE GENOMIC DNA]</scope>
</reference>
<dbReference type="EMBL" id="CM047897">
    <property type="protein sequence ID" value="KAJ0112295.1"/>
    <property type="molecule type" value="Genomic_DNA"/>
</dbReference>
<protein>
    <submittedName>
        <fullName evidence="1">Uncharacterized protein</fullName>
    </submittedName>
</protein>
<sequence>MASPFFSSSILCISLWVMLISPAHSLTCTSQKFSNSKLYENCADLPTLDSYLHYTYNASNSSLSIAFISTPASSDGWIAWAINPTGTGMAGSQALIALKSSGSLGVKTYNISSYSSIVQSKLSFDVWDLKAESGSNGTWVIYGSLKVPYKVENLNQVWQIGAKVSDGHPSKHDFAPANLKAKGTLALVGTPESLTPASAPTPTPSTSSSAGGSTAPEKGGQSTLRTNNLGRYKRLKSATCILISPKFSPNFASMAVCFSFSSRSLILGFSFLYLLISPALSQTCKSQKLTNNNVYSHCLDLPTLASYLHFSYDSTNRSLSVAFVATPSKSSGWIAWAINPTGTGMVGAQSLVASKDSTGAVTVKTYNISSYSSVVPEKLSFEVWDTSADESGGFMRLYGKVKVPEELAKAGKVNQVWQMGPGVGANGMLEKHDFAPANLNAKATLDLSGAQSTAGITGTDSRTKKKNIHGILNAVSWGILFPLGAIIARYVRTFESADPAWFYLHASCQFSAYVIGVAGWGTGLKLGSESKGVTYSHHRNIGIALFCLATVQIFALFLRPKKDHKYRFYWNIYHHGVGYAILVLGILNIFKGLDILNPAEKWKTAYIIVIAVLGGIAVLLEAVTWIVVIKRKSNKSTKPYDGYNNGQGRQQPLAP</sequence>
<organism evidence="1 2">
    <name type="scientific">Pistacia atlantica</name>
    <dbReference type="NCBI Taxonomy" id="434234"/>
    <lineage>
        <taxon>Eukaryota</taxon>
        <taxon>Viridiplantae</taxon>
        <taxon>Streptophyta</taxon>
        <taxon>Embryophyta</taxon>
        <taxon>Tracheophyta</taxon>
        <taxon>Spermatophyta</taxon>
        <taxon>Magnoliopsida</taxon>
        <taxon>eudicotyledons</taxon>
        <taxon>Gunneridae</taxon>
        <taxon>Pentapetalae</taxon>
        <taxon>rosids</taxon>
        <taxon>malvids</taxon>
        <taxon>Sapindales</taxon>
        <taxon>Anacardiaceae</taxon>
        <taxon>Pistacia</taxon>
    </lineage>
</organism>